<sequence length="387" mass="43131">MDKQDLLPFKVGQLAESISFLPGYRGAWFRCKIKEIRCSRGEYSLEYFDFPDEKIKSTRIYQVPPTSRRPKEKNIPRQLMVRPGYPPIYLESQMPHGNAISEVTVVISGVWKVGDLVDWFTDGCYWSGRVTQILDNDKVQIELPPPPVGEGKTYKVFCKDLRPSLDWSPEEGWSVPTSKEGENCHCARLIKPVNQGLPNLEMYAVDEGIKDVSATAGSPFDASLSSQISANSLSPTYKFIKKNKLSPTYKSKHSIMKETTGQPLSVVIPKGPTQWLEANTNDAIGKTSCSDSVSSSHIRDASAGTDGHPAGEDQYYCSGSSKKMRTDESISLNSMCSDTLEAAILDLEELVNRVKWLKGILNFGVPLSHAGRPSWKFMEHRASSRPK</sequence>
<dbReference type="Proteomes" id="UP001060215">
    <property type="component" value="Chromosome 9"/>
</dbReference>
<evidence type="ECO:0000313" key="2">
    <source>
        <dbReference type="Proteomes" id="UP001060215"/>
    </source>
</evidence>
<dbReference type="EMBL" id="CM045766">
    <property type="protein sequence ID" value="KAI8005269.1"/>
    <property type="molecule type" value="Genomic_DNA"/>
</dbReference>
<name>A0ACC0GX30_9ERIC</name>
<evidence type="ECO:0000313" key="1">
    <source>
        <dbReference type="EMBL" id="KAI8005269.1"/>
    </source>
</evidence>
<keyword evidence="2" id="KW-1185">Reference proteome</keyword>
<gene>
    <name evidence="1" type="ORF">LOK49_LG08G02783</name>
</gene>
<organism evidence="1 2">
    <name type="scientific">Camellia lanceoleosa</name>
    <dbReference type="NCBI Taxonomy" id="1840588"/>
    <lineage>
        <taxon>Eukaryota</taxon>
        <taxon>Viridiplantae</taxon>
        <taxon>Streptophyta</taxon>
        <taxon>Embryophyta</taxon>
        <taxon>Tracheophyta</taxon>
        <taxon>Spermatophyta</taxon>
        <taxon>Magnoliopsida</taxon>
        <taxon>eudicotyledons</taxon>
        <taxon>Gunneridae</taxon>
        <taxon>Pentapetalae</taxon>
        <taxon>asterids</taxon>
        <taxon>Ericales</taxon>
        <taxon>Theaceae</taxon>
        <taxon>Camellia</taxon>
    </lineage>
</organism>
<accession>A0ACC0GX30</accession>
<reference evidence="1 2" key="1">
    <citation type="journal article" date="2022" name="Plant J.">
        <title>Chromosome-level genome of Camellia lanceoleosa provides a valuable resource for understanding genome evolution and self-incompatibility.</title>
        <authorList>
            <person name="Gong W."/>
            <person name="Xiao S."/>
            <person name="Wang L."/>
            <person name="Liao Z."/>
            <person name="Chang Y."/>
            <person name="Mo W."/>
            <person name="Hu G."/>
            <person name="Li W."/>
            <person name="Zhao G."/>
            <person name="Zhu H."/>
            <person name="Hu X."/>
            <person name="Ji K."/>
            <person name="Xiang X."/>
            <person name="Song Q."/>
            <person name="Yuan D."/>
            <person name="Jin S."/>
            <person name="Zhang L."/>
        </authorList>
    </citation>
    <scope>NUCLEOTIDE SEQUENCE [LARGE SCALE GENOMIC DNA]</scope>
    <source>
        <strain evidence="1">SQ_2022a</strain>
    </source>
</reference>
<comment type="caution">
    <text evidence="1">The sequence shown here is derived from an EMBL/GenBank/DDBJ whole genome shotgun (WGS) entry which is preliminary data.</text>
</comment>
<protein>
    <submittedName>
        <fullName evidence="1">Uncharacterized protein</fullName>
    </submittedName>
</protein>
<proteinExistence type="predicted"/>